<sequence>MKNTRSFTTSAVLLAGCLLLAFPALAKTTLKLSHNQDKSHAVHKAMSYLADKAKVYSDGELNIRIYPNATLGNERESLELMNSGALQMVKVNAASLESFAPEYSVFSLPFLFRDRDHYYNVLKSDLGKRILASSESKGFVGLTWYDGGARSFYASKPITQPDDLAGMKIRVQQSPSAIAMVKALGGVPTPMAFREPPHGCVPTPMAQGELYTALQQGVVDGGENNPVVYADMRHAEVAKFYSRDEHTMVPDVLVISTKVLNKLSDKERKALYKAADESMQQMKDVIWPAAEKEAYESMKAMNATVVDIDKSAFKQRVKPLFDEFRAKDAQSAKDLEYIENM</sequence>
<dbReference type="AlphaFoldDB" id="G5R5M1"/>
<dbReference type="InterPro" id="IPR038404">
    <property type="entry name" value="TRAP_DctP_sf"/>
</dbReference>
<name>G5R5M1_SALSE</name>
<dbReference type="Pfam" id="PF03480">
    <property type="entry name" value="DctP"/>
    <property type="match status" value="2"/>
</dbReference>
<dbReference type="PATRIC" id="fig|913082.3.peg.3831"/>
<evidence type="ECO:0000313" key="3">
    <source>
        <dbReference type="EMBL" id="EHC82517.1"/>
    </source>
</evidence>
<dbReference type="PIRSF" id="PIRSF006470">
    <property type="entry name" value="DctB"/>
    <property type="match status" value="1"/>
</dbReference>
<dbReference type="EMBL" id="AFCU01001584">
    <property type="protein sequence ID" value="EHC82517.1"/>
    <property type="molecule type" value="Genomic_DNA"/>
</dbReference>
<dbReference type="Proteomes" id="UP000005065">
    <property type="component" value="Unassembled WGS sequence"/>
</dbReference>
<dbReference type="PROSITE" id="PS51257">
    <property type="entry name" value="PROKAR_LIPOPROTEIN"/>
    <property type="match status" value="1"/>
</dbReference>
<dbReference type="Gene3D" id="3.40.190.170">
    <property type="entry name" value="Bacterial extracellular solute-binding protein, family 7"/>
    <property type="match status" value="2"/>
</dbReference>
<protein>
    <submittedName>
        <fullName evidence="3">TRAP-type C4-dicarboxylate transport system, periplasmic component</fullName>
    </submittedName>
</protein>
<dbReference type="PANTHER" id="PTHR33376">
    <property type="match status" value="1"/>
</dbReference>
<proteinExistence type="predicted"/>
<evidence type="ECO:0000313" key="4">
    <source>
        <dbReference type="Proteomes" id="UP000005065"/>
    </source>
</evidence>
<dbReference type="GO" id="GO:0030288">
    <property type="term" value="C:outer membrane-bounded periplasmic space"/>
    <property type="evidence" value="ECO:0007669"/>
    <property type="project" value="InterPro"/>
</dbReference>
<dbReference type="GO" id="GO:0055085">
    <property type="term" value="P:transmembrane transport"/>
    <property type="evidence" value="ECO:0007669"/>
    <property type="project" value="InterPro"/>
</dbReference>
<dbReference type="CDD" id="cd13671">
    <property type="entry name" value="PBP2_TRAP_SBP_like_3"/>
    <property type="match status" value="1"/>
</dbReference>
<comment type="caution">
    <text evidence="3">The sequence shown here is derived from an EMBL/GenBank/DDBJ whole genome shotgun (WGS) entry which is preliminary data.</text>
</comment>
<dbReference type="InterPro" id="IPR018389">
    <property type="entry name" value="DctP_fam"/>
</dbReference>
<feature type="signal peptide" evidence="2">
    <location>
        <begin position="1"/>
        <end position="26"/>
    </location>
</feature>
<dbReference type="NCBIfam" id="NF037995">
    <property type="entry name" value="TRAP_S1"/>
    <property type="match status" value="2"/>
</dbReference>
<organism evidence="3 4">
    <name type="scientific">Salmonella enterica subsp. enterica serovar Senftenberg str. A4-543</name>
    <dbReference type="NCBI Taxonomy" id="913082"/>
    <lineage>
        <taxon>Bacteria</taxon>
        <taxon>Pseudomonadati</taxon>
        <taxon>Pseudomonadota</taxon>
        <taxon>Gammaproteobacteria</taxon>
        <taxon>Enterobacterales</taxon>
        <taxon>Enterobacteriaceae</taxon>
        <taxon>Salmonella</taxon>
    </lineage>
</organism>
<dbReference type="GO" id="GO:0030246">
    <property type="term" value="F:carbohydrate binding"/>
    <property type="evidence" value="ECO:0007669"/>
    <property type="project" value="TreeGrafter"/>
</dbReference>
<accession>G5R5M1</accession>
<dbReference type="PANTHER" id="PTHR33376:SF2">
    <property type="entry name" value="DICARBOXYLATE-BINDING PERIPLASMIC PROTEIN"/>
    <property type="match status" value="1"/>
</dbReference>
<dbReference type="BioCyc" id="SENT913082:G120J-773-MONOMER"/>
<keyword evidence="1 2" id="KW-0732">Signal</keyword>
<evidence type="ECO:0000256" key="2">
    <source>
        <dbReference type="SAM" id="SignalP"/>
    </source>
</evidence>
<feature type="chain" id="PRO_5003483031" evidence="2">
    <location>
        <begin position="27"/>
        <end position="341"/>
    </location>
</feature>
<reference evidence="3 4" key="1">
    <citation type="journal article" date="2011" name="BMC Genomics">
        <title>Genome sequencing reveals diversification of virulence factor content and possible host adaptation in distinct subpopulations of Salmonella enterica.</title>
        <authorList>
            <person name="den Bakker H.C."/>
            <person name="Moreno Switt A.I."/>
            <person name="Govoni G."/>
            <person name="Cummings C.A."/>
            <person name="Ranieri M.L."/>
            <person name="Degoricija L."/>
            <person name="Hoelzer K."/>
            <person name="Rodriguez-Rivera L.D."/>
            <person name="Brown S."/>
            <person name="Bolchacova E."/>
            <person name="Furtado M.R."/>
            <person name="Wiedmann M."/>
        </authorList>
    </citation>
    <scope>NUCLEOTIDE SEQUENCE [LARGE SCALE GENOMIC DNA]</scope>
    <source>
        <strain evidence="3 4">A4-543</strain>
    </source>
</reference>
<evidence type="ECO:0000256" key="1">
    <source>
        <dbReference type="ARBA" id="ARBA00022729"/>
    </source>
</evidence>
<dbReference type="InterPro" id="IPR004682">
    <property type="entry name" value="TRAP_DctP"/>
</dbReference>
<gene>
    <name evidence="3" type="ORF">LTSESEN_4926</name>
</gene>